<feature type="domain" description="TniQ" evidence="1">
    <location>
        <begin position="16"/>
        <end position="150"/>
    </location>
</feature>
<gene>
    <name evidence="2" type="ORF">AYR66_27120</name>
</gene>
<dbReference type="Proteomes" id="UP000197535">
    <property type="component" value="Unassembled WGS sequence"/>
</dbReference>
<dbReference type="EMBL" id="LSTO01000001">
    <property type="protein sequence ID" value="OWW22626.1"/>
    <property type="molecule type" value="Genomic_DNA"/>
</dbReference>
<reference evidence="2 3" key="1">
    <citation type="submission" date="2016-02" db="EMBL/GenBank/DDBJ databases">
        <authorList>
            <person name="Wen L."/>
            <person name="He K."/>
            <person name="Yang H."/>
        </authorList>
    </citation>
    <scope>NUCLEOTIDE SEQUENCE [LARGE SCALE GENOMIC DNA]</scope>
    <source>
        <strain evidence="2 3">TSA40</strain>
    </source>
</reference>
<accession>A0A254TJ16</accession>
<proteinExistence type="predicted"/>
<dbReference type="OrthoDB" id="9056773at2"/>
<keyword evidence="3" id="KW-1185">Reference proteome</keyword>
<dbReference type="AlphaFoldDB" id="A0A254TJ16"/>
<protein>
    <recommendedName>
        <fullName evidence="1">TniQ domain-containing protein</fullName>
    </recommendedName>
</protein>
<evidence type="ECO:0000313" key="3">
    <source>
        <dbReference type="Proteomes" id="UP000197535"/>
    </source>
</evidence>
<sequence>MNILHPRSTLHALSPMAIGTPEVESLTSYFCRLAYSHGMTAQKLADWVLDYFDSAVCERYGWHQRSFSSQSIESEQWAAWLSELTGIEGLDHLTLAPWRDLVGMPGLAPRSDRWCPCCLADDKAKGADPYLRLSWEVAPVTVCVRHKVELCSKCPHCEQTNVRNRAAIVVPGYCTACGGFLGDPYTKPATPEALWVARQVGLMLQALPKVTAEARTPLLETVIQRMADGRAATFAKRYGFSKSGVWHWVNKGGLPSLKAWLTIALHGGISLERLFAGDIDDWIVPLEPTQMALPLPASPRAGIRSVTLDWDAIRASLQAMVLAPEPVALHEACVQLGVSRKQLYLRANGEARALADRYRRHKAHATTKREETVRMHIGEVLDERLSAGYDGLSARDLWVAGVNEGAPSVPNIFSHIKAVIESRRS</sequence>
<evidence type="ECO:0000313" key="2">
    <source>
        <dbReference type="EMBL" id="OWW22626.1"/>
    </source>
</evidence>
<organism evidence="2 3">
    <name type="scientific">Noviherbaspirillum denitrificans</name>
    <dbReference type="NCBI Taxonomy" id="1968433"/>
    <lineage>
        <taxon>Bacteria</taxon>
        <taxon>Pseudomonadati</taxon>
        <taxon>Pseudomonadota</taxon>
        <taxon>Betaproteobacteria</taxon>
        <taxon>Burkholderiales</taxon>
        <taxon>Oxalobacteraceae</taxon>
        <taxon>Noviherbaspirillum</taxon>
    </lineage>
</organism>
<dbReference type="Pfam" id="PF06527">
    <property type="entry name" value="TniQ"/>
    <property type="match status" value="1"/>
</dbReference>
<dbReference type="InterPro" id="IPR009492">
    <property type="entry name" value="TniQ"/>
</dbReference>
<dbReference type="RefSeq" id="WP_088709439.1">
    <property type="nucleotide sequence ID" value="NZ_LSTO01000001.1"/>
</dbReference>
<name>A0A254TJ16_9BURK</name>
<comment type="caution">
    <text evidence="2">The sequence shown here is derived from an EMBL/GenBank/DDBJ whole genome shotgun (WGS) entry which is preliminary data.</text>
</comment>
<evidence type="ECO:0000259" key="1">
    <source>
        <dbReference type="Pfam" id="PF06527"/>
    </source>
</evidence>